<keyword evidence="3" id="KW-1185">Reference proteome</keyword>
<gene>
    <name evidence="2" type="ORF">AW171_hschr84642</name>
</gene>
<dbReference type="Proteomes" id="UP000243052">
    <property type="component" value="Chromosome viii"/>
</dbReference>
<dbReference type="RefSeq" id="XP_017989589.1">
    <property type="nucleotide sequence ID" value="XM_018134139.1"/>
</dbReference>
<dbReference type="GO" id="GO:0005628">
    <property type="term" value="C:prospore membrane"/>
    <property type="evidence" value="ECO:0007669"/>
    <property type="project" value="TreeGrafter"/>
</dbReference>
<sequence>MSLWDQLSLTSQKTSISQNHGIWNEMYNATVGSMFELSAIIQGRADSVKDNFRNDISSYKNFMYPFRGFVEFLSSYRYWGYAAIIGSCYIILFIMLTTLYATFLLPILSTWQIVLLGPIGLVISIMQMILQCNLWTVRGTKWFVLPVVKEDIFDTCLRRRNHGALLNTLKLRPFPVPPSYKKNDLEFWIYQIPIQVFLVLCSISRSFFIIVLSLVPIIGPTIAVVLLSPSRSYNYYNTWMTRLRMTYKMKCDSYYEKLGQHMAFGLSSGIFELFPLISIAGMCSNVIAAALLVEDEIKHDRVALSQAELAEIRLRSVPQD</sequence>
<dbReference type="EMBL" id="CP014248">
    <property type="protein sequence ID" value="AMD22593.1"/>
    <property type="molecule type" value="Genomic_DNA"/>
</dbReference>
<keyword evidence="1" id="KW-0812">Transmembrane</keyword>
<dbReference type="GeneID" id="28725952"/>
<accession>A0A109V0Y3</accession>
<protein>
    <submittedName>
        <fullName evidence="2">HHL177Cp</fullName>
    </submittedName>
</protein>
<dbReference type="STRING" id="45286.A0A109V0Y3"/>
<dbReference type="GO" id="GO:0005619">
    <property type="term" value="C:ascospore wall"/>
    <property type="evidence" value="ECO:0007669"/>
    <property type="project" value="TreeGrafter"/>
</dbReference>
<name>A0A109V0Y3_9SACH</name>
<feature type="transmembrane region" description="Helical" evidence="1">
    <location>
        <begin position="78"/>
        <end position="101"/>
    </location>
</feature>
<keyword evidence="1" id="KW-1133">Transmembrane helix</keyword>
<feature type="transmembrane region" description="Helical" evidence="1">
    <location>
        <begin position="273"/>
        <end position="293"/>
    </location>
</feature>
<dbReference type="OrthoDB" id="10012223at2759"/>
<organism evidence="2 3">
    <name type="scientific">Eremothecium sinecaudum</name>
    <dbReference type="NCBI Taxonomy" id="45286"/>
    <lineage>
        <taxon>Eukaryota</taxon>
        <taxon>Fungi</taxon>
        <taxon>Dikarya</taxon>
        <taxon>Ascomycota</taxon>
        <taxon>Saccharomycotina</taxon>
        <taxon>Saccharomycetes</taxon>
        <taxon>Saccharomycetales</taxon>
        <taxon>Saccharomycetaceae</taxon>
        <taxon>Eremothecium</taxon>
    </lineage>
</organism>
<feature type="transmembrane region" description="Helical" evidence="1">
    <location>
        <begin position="187"/>
        <end position="203"/>
    </location>
</feature>
<reference evidence="2 3" key="1">
    <citation type="submission" date="2016-01" db="EMBL/GenBank/DDBJ databases">
        <title>Genome sequence of the yeast Holleya sinecauda.</title>
        <authorList>
            <person name="Dietrich F.S."/>
        </authorList>
    </citation>
    <scope>NUCLEOTIDE SEQUENCE [LARGE SCALE GENOMIC DNA]</scope>
    <source>
        <strain evidence="2 3">ATCC 58844</strain>
    </source>
</reference>
<evidence type="ECO:0000256" key="1">
    <source>
        <dbReference type="SAM" id="Phobius"/>
    </source>
</evidence>
<evidence type="ECO:0000313" key="2">
    <source>
        <dbReference type="EMBL" id="AMD22593.1"/>
    </source>
</evidence>
<evidence type="ECO:0000313" key="3">
    <source>
        <dbReference type="Proteomes" id="UP000243052"/>
    </source>
</evidence>
<proteinExistence type="predicted"/>
<dbReference type="PANTHER" id="PTHR34292:SF3">
    <property type="entry name" value="OUTER SPORE WALL PROTEIN LDS2-RELATED"/>
    <property type="match status" value="1"/>
</dbReference>
<dbReference type="AlphaFoldDB" id="A0A109V0Y3"/>
<dbReference type="GO" id="GO:0005811">
    <property type="term" value="C:lipid droplet"/>
    <property type="evidence" value="ECO:0007669"/>
    <property type="project" value="TreeGrafter"/>
</dbReference>
<dbReference type="InterPro" id="IPR052786">
    <property type="entry name" value="Spore_wall_assembly"/>
</dbReference>
<feature type="transmembrane region" description="Helical" evidence="1">
    <location>
        <begin position="208"/>
        <end position="227"/>
    </location>
</feature>
<keyword evidence="1" id="KW-0472">Membrane</keyword>
<dbReference type="PANTHER" id="PTHR34292">
    <property type="entry name" value="OUTER SPORE WALL PROTEIN LDS1"/>
    <property type="match status" value="1"/>
</dbReference>
<feature type="transmembrane region" description="Helical" evidence="1">
    <location>
        <begin position="113"/>
        <end position="136"/>
    </location>
</feature>